<dbReference type="GO" id="GO:0008047">
    <property type="term" value="F:enzyme activator activity"/>
    <property type="evidence" value="ECO:0007669"/>
    <property type="project" value="EnsemblPlants"/>
</dbReference>
<dbReference type="NCBIfam" id="TIGR01068">
    <property type="entry name" value="thioredoxin"/>
    <property type="match status" value="1"/>
</dbReference>
<evidence type="ECO:0000256" key="4">
    <source>
        <dbReference type="ARBA" id="ARBA00023157"/>
    </source>
</evidence>
<dbReference type="InterPro" id="IPR005746">
    <property type="entry name" value="Thioredoxin"/>
</dbReference>
<evidence type="ECO:0000313" key="7">
    <source>
        <dbReference type="EMBL" id="ERN09400.1"/>
    </source>
</evidence>
<dbReference type="HOGENOM" id="CLU_090389_0_3_1"/>
<dbReference type="CDD" id="cd02947">
    <property type="entry name" value="TRX_family"/>
    <property type="match status" value="1"/>
</dbReference>
<dbReference type="PANTHER" id="PTHR45663">
    <property type="entry name" value="GEO12009P1"/>
    <property type="match status" value="1"/>
</dbReference>
<dbReference type="GO" id="GO:0015035">
    <property type="term" value="F:protein-disulfide reductase activity"/>
    <property type="evidence" value="ECO:0000318"/>
    <property type="project" value="GO_Central"/>
</dbReference>
<dbReference type="Gramene" id="ERN09400">
    <property type="protein sequence ID" value="ERN09400"/>
    <property type="gene ID" value="AMTR_s00029p00042820"/>
</dbReference>
<feature type="domain" description="Thioredoxin" evidence="6">
    <location>
        <begin position="64"/>
        <end position="181"/>
    </location>
</feature>
<evidence type="ECO:0000256" key="3">
    <source>
        <dbReference type="ARBA" id="ARBA00022982"/>
    </source>
</evidence>
<proteinExistence type="predicted"/>
<dbReference type="Gene3D" id="3.40.30.10">
    <property type="entry name" value="Glutaredoxin"/>
    <property type="match status" value="1"/>
</dbReference>
<evidence type="ECO:0000259" key="6">
    <source>
        <dbReference type="PROSITE" id="PS51352"/>
    </source>
</evidence>
<name>W1PQA7_AMBTC</name>
<dbReference type="Pfam" id="PF00085">
    <property type="entry name" value="Thioredoxin"/>
    <property type="match status" value="1"/>
</dbReference>
<keyword evidence="3" id="KW-0249">Electron transport</keyword>
<evidence type="ECO:0000256" key="5">
    <source>
        <dbReference type="ARBA" id="ARBA00023284"/>
    </source>
</evidence>
<dbReference type="OMA" id="MAHAAIC"/>
<dbReference type="GO" id="GO:0005737">
    <property type="term" value="C:cytoplasm"/>
    <property type="evidence" value="ECO:0000318"/>
    <property type="project" value="GO_Central"/>
</dbReference>
<dbReference type="GO" id="GO:0009570">
    <property type="term" value="C:chloroplast stroma"/>
    <property type="evidence" value="ECO:0007669"/>
    <property type="project" value="EnsemblPlants"/>
</dbReference>
<dbReference type="InterPro" id="IPR036249">
    <property type="entry name" value="Thioredoxin-like_sf"/>
</dbReference>
<dbReference type="SUPFAM" id="SSF52833">
    <property type="entry name" value="Thioredoxin-like"/>
    <property type="match status" value="1"/>
</dbReference>
<evidence type="ECO:0000256" key="2">
    <source>
        <dbReference type="ARBA" id="ARBA00022946"/>
    </source>
</evidence>
<keyword evidence="4" id="KW-1015">Disulfide bond</keyword>
<dbReference type="PANTHER" id="PTHR45663:SF22">
    <property type="entry name" value="THIOREDOXIN X, CHLOROPLASTIC"/>
    <property type="match status" value="1"/>
</dbReference>
<keyword evidence="8" id="KW-1185">Reference proteome</keyword>
<keyword evidence="5" id="KW-0676">Redox-active center</keyword>
<accession>W1PQA7</accession>
<dbReference type="InterPro" id="IPR013766">
    <property type="entry name" value="Thioredoxin_domain"/>
</dbReference>
<reference evidence="8" key="1">
    <citation type="journal article" date="2013" name="Science">
        <title>The Amborella genome and the evolution of flowering plants.</title>
        <authorList>
            <consortium name="Amborella Genome Project"/>
        </authorList>
    </citation>
    <scope>NUCLEOTIDE SEQUENCE [LARGE SCALE GENOMIC DNA]</scope>
</reference>
<dbReference type="EMBL" id="KI392980">
    <property type="protein sequence ID" value="ERN09400.1"/>
    <property type="molecule type" value="Genomic_DNA"/>
</dbReference>
<dbReference type="eggNOG" id="KOG0910">
    <property type="taxonomic scope" value="Eukaryota"/>
</dbReference>
<gene>
    <name evidence="7" type="ORF">AMTR_s00029p00042820</name>
</gene>
<sequence length="201" mass="22357">MVTASCNPTNPIQFSLASSLQPRRRVQTCCVLHYHSFPTPWKRFNFPAKNGLRIRKVSGIRGGFSRGESTVVCKVSTIDQSEFEDVVLKSEVPVLVDFVAEWCGPCKLVAPAVDWASQEYEGRLKVVKIDHDSNPQLIEQYKVYGLPTLIIFKNGQEVPGSRREGAITKIKLKEYLDSFVIEIESVGQTGQPSVLSQLGTA</sequence>
<dbReference type="STRING" id="13333.W1PQA7"/>
<evidence type="ECO:0000313" key="8">
    <source>
        <dbReference type="Proteomes" id="UP000017836"/>
    </source>
</evidence>
<keyword evidence="1" id="KW-0813">Transport</keyword>
<dbReference type="AlphaFoldDB" id="W1PQA7"/>
<dbReference type="Proteomes" id="UP000017836">
    <property type="component" value="Unassembled WGS sequence"/>
</dbReference>
<evidence type="ECO:0000256" key="1">
    <source>
        <dbReference type="ARBA" id="ARBA00022448"/>
    </source>
</evidence>
<protein>
    <recommendedName>
        <fullName evidence="6">Thioredoxin domain-containing protein</fullName>
    </recommendedName>
</protein>
<dbReference type="FunFam" id="3.40.30.10:FF:000001">
    <property type="entry name" value="Thioredoxin"/>
    <property type="match status" value="1"/>
</dbReference>
<keyword evidence="2" id="KW-0809">Transit peptide</keyword>
<dbReference type="PROSITE" id="PS51352">
    <property type="entry name" value="THIOREDOXIN_2"/>
    <property type="match status" value="1"/>
</dbReference>
<dbReference type="PRINTS" id="PR00421">
    <property type="entry name" value="THIOREDOXIN"/>
</dbReference>
<organism evidence="7 8">
    <name type="scientific">Amborella trichopoda</name>
    <dbReference type="NCBI Taxonomy" id="13333"/>
    <lineage>
        <taxon>Eukaryota</taxon>
        <taxon>Viridiplantae</taxon>
        <taxon>Streptophyta</taxon>
        <taxon>Embryophyta</taxon>
        <taxon>Tracheophyta</taxon>
        <taxon>Spermatophyta</taxon>
        <taxon>Magnoliopsida</taxon>
        <taxon>Amborellales</taxon>
        <taxon>Amborellaceae</taxon>
        <taxon>Amborella</taxon>
    </lineage>
</organism>